<accession>A0A5B8U877</accession>
<dbReference type="EMBL" id="CP042430">
    <property type="protein sequence ID" value="QEC49274.1"/>
    <property type="molecule type" value="Genomic_DNA"/>
</dbReference>
<sequence>MSLTPYERETIVNGSDADSTLSVWTAQRKIITKLKKNPAATLVDEGKHEGSAWAQFEVPADLLTFRTKRRVGGAGNPAALAAARAARR</sequence>
<proteinExistence type="predicted"/>
<evidence type="ECO:0000313" key="2">
    <source>
        <dbReference type="Proteomes" id="UP000321805"/>
    </source>
</evidence>
<protein>
    <submittedName>
        <fullName evidence="1">Uncharacterized protein</fullName>
    </submittedName>
</protein>
<reference evidence="1 2" key="1">
    <citation type="journal article" date="2018" name="J. Microbiol.">
        <title>Baekduia soli gen. nov., sp. nov., a novel bacterium isolated from the soil of Baekdu Mountain and proposal of a novel family name, Baekduiaceae fam. nov.</title>
        <authorList>
            <person name="An D.S."/>
            <person name="Siddiqi M.Z."/>
            <person name="Kim K.H."/>
            <person name="Yu H.S."/>
            <person name="Im W.T."/>
        </authorList>
    </citation>
    <scope>NUCLEOTIDE SEQUENCE [LARGE SCALE GENOMIC DNA]</scope>
    <source>
        <strain evidence="1 2">BR7-21</strain>
    </source>
</reference>
<dbReference type="Proteomes" id="UP000321805">
    <property type="component" value="Chromosome"/>
</dbReference>
<dbReference type="RefSeq" id="WP_146921637.1">
    <property type="nucleotide sequence ID" value="NZ_CP042430.1"/>
</dbReference>
<name>A0A5B8U877_9ACTN</name>
<organism evidence="1 2">
    <name type="scientific">Baekduia soli</name>
    <dbReference type="NCBI Taxonomy" id="496014"/>
    <lineage>
        <taxon>Bacteria</taxon>
        <taxon>Bacillati</taxon>
        <taxon>Actinomycetota</taxon>
        <taxon>Thermoleophilia</taxon>
        <taxon>Solirubrobacterales</taxon>
        <taxon>Baekduiaceae</taxon>
        <taxon>Baekduia</taxon>
    </lineage>
</organism>
<keyword evidence="2" id="KW-1185">Reference proteome</keyword>
<evidence type="ECO:0000313" key="1">
    <source>
        <dbReference type="EMBL" id="QEC49274.1"/>
    </source>
</evidence>
<dbReference type="OrthoDB" id="9800084at2"/>
<gene>
    <name evidence="1" type="ORF">FSW04_17940</name>
</gene>
<dbReference type="KEGG" id="bsol:FSW04_17940"/>
<dbReference type="AlphaFoldDB" id="A0A5B8U877"/>